<dbReference type="OrthoDB" id="9767863at2"/>
<feature type="transmembrane region" description="Helical" evidence="1">
    <location>
        <begin position="155"/>
        <end position="174"/>
    </location>
</feature>
<dbReference type="InterPro" id="IPR050879">
    <property type="entry name" value="Acyltransferase_3"/>
</dbReference>
<name>A4A563_9GAMM</name>
<evidence type="ECO:0000313" key="3">
    <source>
        <dbReference type="EMBL" id="EAQ98934.2"/>
    </source>
</evidence>
<dbReference type="STRING" id="314285.KT71_09912"/>
<sequence>MSRNLGLDLLRAFAILTVLLGHTVSSFGSPSALAPLQFGGTGVDLFFVLSGWLIGTQLFKEQHKFGDVDITRFWLRRWMRTLPAYYAVLSLTLVQLFLTKTDFRMPWQHLLFLQNYTGNLSVFFVSWSLCVEEQFYLFIAPFVAVLMARSVRARLPAIVILLLLPTIFRSLGFYDSMHETHVRMDCCVMGILLAYLSVNRKEIYDRLAQGAYPLLILSSGLYVSFIVDRYVDLPGIASPSPLLLAVVFGSWVLWAGSRDWQTNSFVGAAILHISTRSYAMYLLHVDALAVVKRIDADLSFPLYLGMAFVLTLLAAEILYRVIEKPFMMWRSNFSASRSREQGLFHTDAAEAKS</sequence>
<gene>
    <name evidence="3" type="ORF">KT71_09912</name>
</gene>
<feature type="transmembrane region" description="Helical" evidence="1">
    <location>
        <begin position="210"/>
        <end position="227"/>
    </location>
</feature>
<keyword evidence="3" id="KW-0012">Acyltransferase</keyword>
<dbReference type="PANTHER" id="PTHR23028">
    <property type="entry name" value="ACETYLTRANSFERASE"/>
    <property type="match status" value="1"/>
</dbReference>
<dbReference type="HOGENOM" id="CLU_005679_1_2_6"/>
<dbReference type="AlphaFoldDB" id="A4A563"/>
<organism evidence="3 4">
    <name type="scientific">Congregibacter litoralis KT71</name>
    <dbReference type="NCBI Taxonomy" id="314285"/>
    <lineage>
        <taxon>Bacteria</taxon>
        <taxon>Pseudomonadati</taxon>
        <taxon>Pseudomonadota</taxon>
        <taxon>Gammaproteobacteria</taxon>
        <taxon>Cellvibrionales</taxon>
        <taxon>Halieaceae</taxon>
        <taxon>Congregibacter</taxon>
    </lineage>
</organism>
<dbReference type="GO" id="GO:0009103">
    <property type="term" value="P:lipopolysaccharide biosynthetic process"/>
    <property type="evidence" value="ECO:0007669"/>
    <property type="project" value="TreeGrafter"/>
</dbReference>
<feature type="transmembrane region" description="Helical" evidence="1">
    <location>
        <begin position="80"/>
        <end position="98"/>
    </location>
</feature>
<protein>
    <submittedName>
        <fullName evidence="3">Putative acyltransferase</fullName>
    </submittedName>
</protein>
<evidence type="ECO:0000259" key="2">
    <source>
        <dbReference type="Pfam" id="PF01757"/>
    </source>
</evidence>
<dbReference type="Proteomes" id="UP000019205">
    <property type="component" value="Chromosome"/>
</dbReference>
<proteinExistence type="predicted"/>
<feature type="transmembrane region" description="Helical" evidence="1">
    <location>
        <begin position="233"/>
        <end position="253"/>
    </location>
</feature>
<feature type="transmembrane region" description="Helical" evidence="1">
    <location>
        <begin position="265"/>
        <end position="283"/>
    </location>
</feature>
<dbReference type="GO" id="GO:0016747">
    <property type="term" value="F:acyltransferase activity, transferring groups other than amino-acyl groups"/>
    <property type="evidence" value="ECO:0007669"/>
    <property type="project" value="InterPro"/>
</dbReference>
<reference evidence="3 4" key="2">
    <citation type="journal article" date="2009" name="PLoS ONE">
        <title>The photosynthetic apparatus and its regulation in the aerobic gammaproteobacterium Congregibacter litoralis gen. nov., sp. nov.</title>
        <authorList>
            <person name="Spring S."/>
            <person name="Lunsdorf H."/>
            <person name="Fuchs B.M."/>
            <person name="Tindall B.J."/>
        </authorList>
    </citation>
    <scope>NUCLEOTIDE SEQUENCE [LARGE SCALE GENOMIC DNA]</scope>
    <source>
        <strain evidence="3">KT71</strain>
    </source>
</reference>
<dbReference type="GO" id="GO:0016020">
    <property type="term" value="C:membrane"/>
    <property type="evidence" value="ECO:0007669"/>
    <property type="project" value="TreeGrafter"/>
</dbReference>
<evidence type="ECO:0000256" key="1">
    <source>
        <dbReference type="SAM" id="Phobius"/>
    </source>
</evidence>
<reference evidence="3 4" key="1">
    <citation type="journal article" date="2007" name="Proc. Natl. Acad. Sci. U.S.A.">
        <title>Characterization of a marine gammaproteobacterium capable of aerobic anoxygenic photosynthesis.</title>
        <authorList>
            <person name="Fuchs B.M."/>
            <person name="Spring S."/>
            <person name="Teeling H."/>
            <person name="Quast C."/>
            <person name="Wulf J."/>
            <person name="Schattenhofer M."/>
            <person name="Yan S."/>
            <person name="Ferriera S."/>
            <person name="Johnson J."/>
            <person name="Glockner F.O."/>
            <person name="Amann R."/>
        </authorList>
    </citation>
    <scope>NUCLEOTIDE SEQUENCE [LARGE SCALE GENOMIC DNA]</scope>
    <source>
        <strain evidence="3">KT71</strain>
    </source>
</reference>
<dbReference type="eggNOG" id="COG1835">
    <property type="taxonomic scope" value="Bacteria"/>
</dbReference>
<dbReference type="EMBL" id="AAOA02000003">
    <property type="protein sequence ID" value="EAQ98934.2"/>
    <property type="molecule type" value="Genomic_DNA"/>
</dbReference>
<dbReference type="Pfam" id="PF01757">
    <property type="entry name" value="Acyl_transf_3"/>
    <property type="match status" value="1"/>
</dbReference>
<keyword evidence="1" id="KW-0812">Transmembrane</keyword>
<dbReference type="InterPro" id="IPR002656">
    <property type="entry name" value="Acyl_transf_3_dom"/>
</dbReference>
<feature type="transmembrane region" description="Helical" evidence="1">
    <location>
        <begin position="38"/>
        <end position="59"/>
    </location>
</feature>
<keyword evidence="4" id="KW-1185">Reference proteome</keyword>
<feature type="transmembrane region" description="Helical" evidence="1">
    <location>
        <begin position="118"/>
        <end position="148"/>
    </location>
</feature>
<keyword evidence="3" id="KW-0808">Transferase</keyword>
<accession>A4A563</accession>
<evidence type="ECO:0000313" key="4">
    <source>
        <dbReference type="Proteomes" id="UP000019205"/>
    </source>
</evidence>
<dbReference type="PANTHER" id="PTHR23028:SF53">
    <property type="entry name" value="ACYL_TRANSF_3 DOMAIN-CONTAINING PROTEIN"/>
    <property type="match status" value="1"/>
</dbReference>
<feature type="transmembrane region" description="Helical" evidence="1">
    <location>
        <begin position="303"/>
        <end position="322"/>
    </location>
</feature>
<feature type="transmembrane region" description="Helical" evidence="1">
    <location>
        <begin position="180"/>
        <end position="198"/>
    </location>
</feature>
<comment type="caution">
    <text evidence="3">The sequence shown here is derived from an EMBL/GenBank/DDBJ whole genome shotgun (WGS) entry which is preliminary data.</text>
</comment>
<keyword evidence="1" id="KW-1133">Transmembrane helix</keyword>
<keyword evidence="1" id="KW-0472">Membrane</keyword>
<feature type="domain" description="Acyltransferase 3" evidence="2">
    <location>
        <begin position="5"/>
        <end position="319"/>
    </location>
</feature>